<organism evidence="2 3">
    <name type="scientific">Meristemomyces frigidus</name>
    <dbReference type="NCBI Taxonomy" id="1508187"/>
    <lineage>
        <taxon>Eukaryota</taxon>
        <taxon>Fungi</taxon>
        <taxon>Dikarya</taxon>
        <taxon>Ascomycota</taxon>
        <taxon>Pezizomycotina</taxon>
        <taxon>Dothideomycetes</taxon>
        <taxon>Dothideomycetidae</taxon>
        <taxon>Mycosphaerellales</taxon>
        <taxon>Teratosphaeriaceae</taxon>
        <taxon>Meristemomyces</taxon>
    </lineage>
</organism>
<dbReference type="AlphaFoldDB" id="A0AAN7YB43"/>
<dbReference type="EMBL" id="JAVRRL010000163">
    <property type="protein sequence ID" value="KAK5105716.1"/>
    <property type="molecule type" value="Genomic_DNA"/>
</dbReference>
<feature type="region of interest" description="Disordered" evidence="1">
    <location>
        <begin position="118"/>
        <end position="138"/>
    </location>
</feature>
<accession>A0AAN7YB43</accession>
<gene>
    <name evidence="2" type="ORF">LTR62_002341</name>
</gene>
<evidence type="ECO:0000313" key="3">
    <source>
        <dbReference type="Proteomes" id="UP001310890"/>
    </source>
</evidence>
<name>A0AAN7YB43_9PEZI</name>
<sequence>MQMPAYSTCDRDNIGTWMRERTIFPRVVGAKARGDLEARILKCKRITTLSSFSEDTILLELCYTVLSDLLPARWARKNCSLREMLQHVFTLEIEKFPANYLQIWLHVMRDFPALSNSRAGNVRKDKSRSKPMTRAVDPEKMAQLGHRASQLGFQTEKISKLADLCSASVDQAVEISRPAYTGDDHSLDPRHRCGRPRETDFSRGRGHLFLEHILATPCSPSGAYVTWSAAARETIHAFWKDCLLVCGKPRQEDAFLCNNPVHADEVTAHVEQMTTSLITTEINRTGRVSEDVRHSRTCSVGDGGTCHGLGGKSTGETQAPHDATQAEHGQIPPASSVYDSWPPSRTNSNDRLADNAQHHDDESRSPPTKSVSTDQLMAWRDTWLAGVYNPYTTCSHISESTAHNPVSASVDVERQTYGIERFQRAWMESVRIRELKRLRRCPCLYIAIKLKDFNVDLRGSVYGNVLAYADCQQADLEHDVQSLEKLLCTPPLSLPLYHLRPEKGVSTGPIQARPIVLRDILRIFMNSPIIAIDLKSDRAHTLSP</sequence>
<reference evidence="2" key="1">
    <citation type="submission" date="2023-08" db="EMBL/GenBank/DDBJ databases">
        <title>Black Yeasts Isolated from many extreme environments.</title>
        <authorList>
            <person name="Coleine C."/>
            <person name="Stajich J.E."/>
            <person name="Selbmann L."/>
        </authorList>
    </citation>
    <scope>NUCLEOTIDE SEQUENCE</scope>
    <source>
        <strain evidence="2">CCFEE 5401</strain>
    </source>
</reference>
<evidence type="ECO:0000313" key="2">
    <source>
        <dbReference type="EMBL" id="KAK5105716.1"/>
    </source>
</evidence>
<evidence type="ECO:0000256" key="1">
    <source>
        <dbReference type="SAM" id="MobiDB-lite"/>
    </source>
</evidence>
<dbReference type="Proteomes" id="UP001310890">
    <property type="component" value="Unassembled WGS sequence"/>
</dbReference>
<proteinExistence type="predicted"/>
<feature type="compositionally biased region" description="Basic and acidic residues" evidence="1">
    <location>
        <begin position="351"/>
        <end position="364"/>
    </location>
</feature>
<protein>
    <submittedName>
        <fullName evidence="2">Uncharacterized protein</fullName>
    </submittedName>
</protein>
<dbReference type="Pfam" id="PF12520">
    <property type="entry name" value="DUF3723"/>
    <property type="match status" value="1"/>
</dbReference>
<feature type="compositionally biased region" description="Gly residues" evidence="1">
    <location>
        <begin position="304"/>
        <end position="313"/>
    </location>
</feature>
<feature type="region of interest" description="Disordered" evidence="1">
    <location>
        <begin position="304"/>
        <end position="373"/>
    </location>
</feature>
<dbReference type="InterPro" id="IPR022198">
    <property type="entry name" value="DUF3723"/>
</dbReference>
<comment type="caution">
    <text evidence="2">The sequence shown here is derived from an EMBL/GenBank/DDBJ whole genome shotgun (WGS) entry which is preliminary data.</text>
</comment>